<evidence type="ECO:0000313" key="3">
    <source>
        <dbReference type="Proteomes" id="UP000240892"/>
    </source>
</evidence>
<feature type="domain" description="Restriction endonuclease type IV Mrr" evidence="1">
    <location>
        <begin position="15"/>
        <end position="121"/>
    </location>
</feature>
<evidence type="ECO:0000259" key="1">
    <source>
        <dbReference type="Pfam" id="PF04471"/>
    </source>
</evidence>
<dbReference type="GO" id="GO:0003677">
    <property type="term" value="F:DNA binding"/>
    <property type="evidence" value="ECO:0007669"/>
    <property type="project" value="InterPro"/>
</dbReference>
<proteinExistence type="predicted"/>
<dbReference type="Gene3D" id="3.40.1350.10">
    <property type="match status" value="1"/>
</dbReference>
<organism evidence="2 3">
    <name type="scientific">Kluyvera genomosp. 2</name>
    <dbReference type="NCBI Taxonomy" id="2774054"/>
    <lineage>
        <taxon>Bacteria</taxon>
        <taxon>Pseudomonadati</taxon>
        <taxon>Pseudomonadota</taxon>
        <taxon>Gammaproteobacteria</taxon>
        <taxon>Enterobacterales</taxon>
        <taxon>Enterobacteriaceae</taxon>
        <taxon>Kluyvera</taxon>
    </lineage>
</organism>
<dbReference type="RefSeq" id="WP_106924627.1">
    <property type="nucleotide sequence ID" value="NZ_CABMMU010000002.1"/>
</dbReference>
<dbReference type="GO" id="GO:0004519">
    <property type="term" value="F:endonuclease activity"/>
    <property type="evidence" value="ECO:0007669"/>
    <property type="project" value="InterPro"/>
</dbReference>
<comment type="caution">
    <text evidence="2">The sequence shown here is derived from an EMBL/GenBank/DDBJ whole genome shotgun (WGS) entry which is preliminary data.</text>
</comment>
<dbReference type="SUPFAM" id="SSF52540">
    <property type="entry name" value="P-loop containing nucleoside triphosphate hydrolases"/>
    <property type="match status" value="1"/>
</dbReference>
<sequence>MQKPHLYQGHPLPLSQMTPDKFEDFVYVAMSEIGKEMGFALEAGRQKSTDGGFDCTARDSQTQGIICIQCKRYAAALGTDTLADEVVKIALNGILQNDTPEQHFIITTGDVAKTTRAMMRQNSFSDLKKKCEEVLSKGYITQINALKMLGLNPVKVVCDYIDAARIIVWSAVDFDNELTRVWQAIIPLLDRFFAVDVVVREYPRANFDIHQYRAHISNAPSGYTELSLSQSQTPENIRTDNQAHCDNAATRYSYSDFIHRSSMFFSAPGKILISCPGGSGKTIFQQYIRFHLLEERSDYLPVIVALNTYSRGGLDKSIESSLGISWGSWRSLPSRFVFLFDGLDEMQESDVSAFVNELQVISAEYPCIITVRDTGLRIPATINGINLILRIEPLTYRQIINIARAVLPQELLYIFYGEMRLIIQQPQTTFLRSPFGLTNALDFFQKNSALPKVFSVMLDAILKEKIIQSRSRITSADTVLNKLDNFTIVSVMAVIVYEIRIGFGAYVLEEDKLSELASKVNLALNVDGILFTFPSLVMFTDFITKFEVLKKVDSIYIFTEHNILLDHLLAKRLKKNWRELDRRIVKCIGRDAWHFVGELISPPEAMEFLNFILEQDLICGATIAKAFGAPMLAAAETLLLEQEQSPEIMVRSAAMVALGVLGTEGAVARLHSKLGLRDYQHKGQRLVALARSGDIAVLQYSLDDSSGRMQFASKISGGEYQIWWSGPVAVITALARQTLRSWQVD</sequence>
<keyword evidence="3" id="KW-1185">Reference proteome</keyword>
<dbReference type="Gene3D" id="3.40.50.300">
    <property type="entry name" value="P-loop containing nucleotide triphosphate hydrolases"/>
    <property type="match status" value="1"/>
</dbReference>
<dbReference type="InterPro" id="IPR027417">
    <property type="entry name" value="P-loop_NTPase"/>
</dbReference>
<gene>
    <name evidence="2" type="ORF">C8256_03335</name>
</gene>
<accession>A0A2T2Y6P1</accession>
<name>A0A2T2Y6P1_9ENTR</name>
<dbReference type="AlphaFoldDB" id="A0A2T2Y6P1"/>
<dbReference type="GO" id="GO:0009307">
    <property type="term" value="P:DNA restriction-modification system"/>
    <property type="evidence" value="ECO:0007669"/>
    <property type="project" value="InterPro"/>
</dbReference>
<dbReference type="Pfam" id="PF04471">
    <property type="entry name" value="Mrr_cat"/>
    <property type="match status" value="1"/>
</dbReference>
<reference evidence="2 3" key="1">
    <citation type="submission" date="2018-03" db="EMBL/GenBank/DDBJ databases">
        <title>First report of an OXA-48+CTX-M-M-producing Kluyvera ascorbata clone recovered from patients admitted in a University Hospital in Madrid, Spain.</title>
        <authorList>
            <person name="Hernandez-Garcia M."/>
            <person name="Leon-Sampedro R."/>
            <person name="Perez-Viso B."/>
            <person name="Morosini M.I."/>
            <person name="Lopez-Fresnena N."/>
            <person name="Coque T.M."/>
            <person name="Bonten M."/>
            <person name="Malhotra-Kumar S."/>
            <person name="Ruiz-Garbajosa P."/>
            <person name="Canton R."/>
        </authorList>
    </citation>
    <scope>NUCLEOTIDE SEQUENCE [LARGE SCALE GENOMIC DNA]</scope>
    <source>
        <strain evidence="2 3">KA2</strain>
    </source>
</reference>
<dbReference type="InterPro" id="IPR007560">
    <property type="entry name" value="Restrct_endonuc_IV_Mrr"/>
</dbReference>
<dbReference type="Proteomes" id="UP000240892">
    <property type="component" value="Unassembled WGS sequence"/>
</dbReference>
<dbReference type="InterPro" id="IPR011856">
    <property type="entry name" value="tRNA_endonuc-like_dom_sf"/>
</dbReference>
<dbReference type="EMBL" id="PYHO01000002">
    <property type="protein sequence ID" value="PSR48195.1"/>
    <property type="molecule type" value="Genomic_DNA"/>
</dbReference>
<evidence type="ECO:0000313" key="2">
    <source>
        <dbReference type="EMBL" id="PSR48195.1"/>
    </source>
</evidence>
<protein>
    <recommendedName>
        <fullName evidence="1">Restriction endonuclease type IV Mrr domain-containing protein</fullName>
    </recommendedName>
</protein>